<gene>
    <name evidence="6" type="primary">flgI</name>
    <name evidence="6" type="ORF">Poly24_11830</name>
</gene>
<keyword evidence="6" id="KW-0282">Flagellum</keyword>
<dbReference type="PRINTS" id="PR01010">
    <property type="entry name" value="FLGPRINGFLGI"/>
</dbReference>
<dbReference type="GO" id="GO:0009428">
    <property type="term" value="C:bacterial-type flagellum basal body, distal rod, P ring"/>
    <property type="evidence" value="ECO:0007669"/>
    <property type="project" value="InterPro"/>
</dbReference>
<protein>
    <submittedName>
        <fullName evidence="6">Flagellar P-ring protein</fullName>
    </submittedName>
</protein>
<evidence type="ECO:0000313" key="7">
    <source>
        <dbReference type="Proteomes" id="UP000315082"/>
    </source>
</evidence>
<dbReference type="InterPro" id="IPR001782">
    <property type="entry name" value="Flag_FlgI"/>
</dbReference>
<evidence type="ECO:0000313" key="6">
    <source>
        <dbReference type="EMBL" id="QDV67483.1"/>
    </source>
</evidence>
<proteinExistence type="predicted"/>
<dbReference type="Proteomes" id="UP000315082">
    <property type="component" value="Chromosome"/>
</dbReference>
<keyword evidence="7" id="KW-1185">Reference proteome</keyword>
<reference evidence="6 7" key="1">
    <citation type="submission" date="2019-02" db="EMBL/GenBank/DDBJ databases">
        <title>Deep-cultivation of Planctomycetes and their phenomic and genomic characterization uncovers novel biology.</title>
        <authorList>
            <person name="Wiegand S."/>
            <person name="Jogler M."/>
            <person name="Boedeker C."/>
            <person name="Pinto D."/>
            <person name="Vollmers J."/>
            <person name="Rivas-Marin E."/>
            <person name="Kohn T."/>
            <person name="Peeters S.H."/>
            <person name="Heuer A."/>
            <person name="Rast P."/>
            <person name="Oberbeckmann S."/>
            <person name="Bunk B."/>
            <person name="Jeske O."/>
            <person name="Meyerdierks A."/>
            <person name="Storesund J.E."/>
            <person name="Kallscheuer N."/>
            <person name="Luecker S."/>
            <person name="Lage O.M."/>
            <person name="Pohl T."/>
            <person name="Merkel B.J."/>
            <person name="Hornburger P."/>
            <person name="Mueller R.-W."/>
            <person name="Bruemmer F."/>
            <person name="Labrenz M."/>
            <person name="Spormann A.M."/>
            <person name="Op den Camp H."/>
            <person name="Overmann J."/>
            <person name="Amann R."/>
            <person name="Jetten M.S.M."/>
            <person name="Mascher T."/>
            <person name="Medema M.H."/>
            <person name="Devos D.P."/>
            <person name="Kaster A.-K."/>
            <person name="Ovreas L."/>
            <person name="Rohde M."/>
            <person name="Galperin M.Y."/>
            <person name="Jogler C."/>
        </authorList>
    </citation>
    <scope>NUCLEOTIDE SEQUENCE [LARGE SCALE GENOMIC DNA]</scope>
    <source>
        <strain evidence="6 7">Poly24</strain>
    </source>
</reference>
<evidence type="ECO:0000256" key="5">
    <source>
        <dbReference type="SAM" id="SignalP"/>
    </source>
</evidence>
<feature type="chain" id="PRO_5022105559" evidence="5">
    <location>
        <begin position="19"/>
        <end position="364"/>
    </location>
</feature>
<keyword evidence="4" id="KW-0975">Bacterial flagellum</keyword>
<name>A0A518JPM2_9BACT</name>
<organism evidence="6 7">
    <name type="scientific">Rosistilla carotiformis</name>
    <dbReference type="NCBI Taxonomy" id="2528017"/>
    <lineage>
        <taxon>Bacteria</taxon>
        <taxon>Pseudomonadati</taxon>
        <taxon>Planctomycetota</taxon>
        <taxon>Planctomycetia</taxon>
        <taxon>Pirellulales</taxon>
        <taxon>Pirellulaceae</taxon>
        <taxon>Rosistilla</taxon>
    </lineage>
</organism>
<keyword evidence="6" id="KW-0966">Cell projection</keyword>
<dbReference type="AlphaFoldDB" id="A0A518JPM2"/>
<dbReference type="KEGG" id="rcf:Poly24_11830"/>
<feature type="signal peptide" evidence="5">
    <location>
        <begin position="1"/>
        <end position="18"/>
    </location>
</feature>
<dbReference type="GO" id="GO:0005198">
    <property type="term" value="F:structural molecule activity"/>
    <property type="evidence" value="ECO:0007669"/>
    <property type="project" value="InterPro"/>
</dbReference>
<dbReference type="PANTHER" id="PTHR30381:SF0">
    <property type="entry name" value="FLAGELLAR P-RING PROTEIN"/>
    <property type="match status" value="1"/>
</dbReference>
<accession>A0A518JPM2</accession>
<keyword evidence="3 5" id="KW-0732">Signal</keyword>
<dbReference type="EMBL" id="CP036348">
    <property type="protein sequence ID" value="QDV67483.1"/>
    <property type="molecule type" value="Genomic_DNA"/>
</dbReference>
<dbReference type="Pfam" id="PF02119">
    <property type="entry name" value="FlgI"/>
    <property type="match status" value="1"/>
</dbReference>
<comment type="subcellular location">
    <subcellularLocation>
        <location evidence="2">Bacterial flagellum basal body</location>
    </subcellularLocation>
</comment>
<evidence type="ECO:0000256" key="3">
    <source>
        <dbReference type="ARBA" id="ARBA00022729"/>
    </source>
</evidence>
<comment type="function">
    <text evidence="1">Assembles around the rod to form the L-ring and probably protects the motor/basal body from shearing forces during rotation.</text>
</comment>
<dbReference type="GO" id="GO:0071973">
    <property type="term" value="P:bacterial-type flagellum-dependent cell motility"/>
    <property type="evidence" value="ECO:0007669"/>
    <property type="project" value="InterPro"/>
</dbReference>
<evidence type="ECO:0000256" key="1">
    <source>
        <dbReference type="ARBA" id="ARBA00002591"/>
    </source>
</evidence>
<dbReference type="PANTHER" id="PTHR30381">
    <property type="entry name" value="FLAGELLAR P-RING PERIPLASMIC PROTEIN FLGI"/>
    <property type="match status" value="1"/>
</dbReference>
<evidence type="ECO:0000256" key="4">
    <source>
        <dbReference type="ARBA" id="ARBA00023143"/>
    </source>
</evidence>
<keyword evidence="6" id="KW-0969">Cilium</keyword>
<sequence precursor="true">MNLLMRSILLFLVPSMLAASVSAEELKLRDICRIKGQEITTVQGLGLVVGLKGTGDPDAKPTAKALARMIQLMGGQISTDPRGQMMLDDVEQAGNVALVFVTARVPEVGAQQGDRLDCTVNAIGAKSLAGGTLMLAPLLGPRADQPIVYAMAEGPLRISNPDTPTSAMVHQGAKMERSLLAPFHENGRLTLVLDRDFADFDTVQWIEDAINSQGEQPLTGESAGIDPSARVPVARAIDQLHIEVDIPPVYRNNPISFISLLLGLRVALPNNDTRVVINEREGVVVIGEEVRIAPVLITHRNLRIEAGARPGFVPVDAAAPKAENAKLKNLADALNALEVPTDDLIAIIKALKTKGDLYGDVIFQ</sequence>
<evidence type="ECO:0000256" key="2">
    <source>
        <dbReference type="ARBA" id="ARBA00004117"/>
    </source>
</evidence>
<dbReference type="GO" id="GO:0030288">
    <property type="term" value="C:outer membrane-bounded periplasmic space"/>
    <property type="evidence" value="ECO:0007669"/>
    <property type="project" value="InterPro"/>
</dbReference>
<dbReference type="OrthoDB" id="9786431at2"/>